<accession>A0ABS8UXH5</accession>
<keyword evidence="1" id="KW-0547">Nucleotide-binding</keyword>
<dbReference type="SMART" id="SM00487">
    <property type="entry name" value="DEXDc"/>
    <property type="match status" value="1"/>
</dbReference>
<evidence type="ECO:0000256" key="3">
    <source>
        <dbReference type="ARBA" id="ARBA00022840"/>
    </source>
</evidence>
<dbReference type="InterPro" id="IPR014001">
    <property type="entry name" value="Helicase_ATP-bd"/>
</dbReference>
<reference evidence="7 8" key="1">
    <citation type="journal article" date="2021" name="BMC Genomics">
        <title>Datura genome reveals duplications of psychoactive alkaloid biosynthetic genes and high mutation rate following tissue culture.</title>
        <authorList>
            <person name="Rajewski A."/>
            <person name="Carter-House D."/>
            <person name="Stajich J."/>
            <person name="Litt A."/>
        </authorList>
    </citation>
    <scope>NUCLEOTIDE SEQUENCE [LARGE SCALE GENOMIC DNA]</scope>
    <source>
        <strain evidence="7">AR-01</strain>
    </source>
</reference>
<evidence type="ECO:0000256" key="5">
    <source>
        <dbReference type="SAM" id="Phobius"/>
    </source>
</evidence>
<keyword evidence="3" id="KW-0067">ATP-binding</keyword>
<dbReference type="PANTHER" id="PTHR45626:SF20">
    <property type="entry name" value="ATP-DEPENDENT HELICASE RHP16-LIKE"/>
    <property type="match status" value="1"/>
</dbReference>
<evidence type="ECO:0000313" key="8">
    <source>
        <dbReference type="Proteomes" id="UP000823775"/>
    </source>
</evidence>
<dbReference type="SUPFAM" id="SSF52540">
    <property type="entry name" value="P-loop containing nucleoside triphosphate hydrolases"/>
    <property type="match status" value="1"/>
</dbReference>
<comment type="caution">
    <text evidence="7">The sequence shown here is derived from an EMBL/GenBank/DDBJ whole genome shotgun (WGS) entry which is preliminary data.</text>
</comment>
<sequence>MWEKWEEENDMCLLENYSDDLGLDIQNALVPETAEPPSDFILPLLRYQKEWLAWSSKQEESIIKGGILADEMGMGKTVQAIALVLAKRELQKATSDSSTLSSSPSTSQKLPVVKGTLDVCAVIGAMQWLHEIERCTTKGSNKTLVYHGANREKLMHKLAEYDFVITTYSTIEADFRPKQSKQYNKNSKPRVEMLDQKTDSTAKLSDGCSVDNSASAGENVSRRKSVLHSVKWACIILDEASHTFTDPWIMLLFSSIGVQLISLYMVFIHCSYDLRDVTCKYQTFFKLVIDPPLLS</sequence>
<dbReference type="Gene3D" id="3.40.50.10810">
    <property type="entry name" value="Tandem AAA-ATPase domain"/>
    <property type="match status" value="1"/>
</dbReference>
<dbReference type="InterPro" id="IPR027417">
    <property type="entry name" value="P-loop_NTPase"/>
</dbReference>
<dbReference type="InterPro" id="IPR038718">
    <property type="entry name" value="SNF2-like_sf"/>
</dbReference>
<dbReference type="InterPro" id="IPR050628">
    <property type="entry name" value="SNF2_RAD54_helicase_TF"/>
</dbReference>
<evidence type="ECO:0000259" key="6">
    <source>
        <dbReference type="SMART" id="SM00487"/>
    </source>
</evidence>
<keyword evidence="5" id="KW-0812">Transmembrane</keyword>
<proteinExistence type="predicted"/>
<dbReference type="Pfam" id="PF00176">
    <property type="entry name" value="SNF2-rel_dom"/>
    <property type="match status" value="1"/>
</dbReference>
<feature type="region of interest" description="Disordered" evidence="4">
    <location>
        <begin position="179"/>
        <end position="206"/>
    </location>
</feature>
<evidence type="ECO:0000256" key="4">
    <source>
        <dbReference type="SAM" id="MobiDB-lite"/>
    </source>
</evidence>
<dbReference type="InterPro" id="IPR000330">
    <property type="entry name" value="SNF2_N"/>
</dbReference>
<dbReference type="EMBL" id="JACEIK010002781">
    <property type="protein sequence ID" value="MCD9638827.1"/>
    <property type="molecule type" value="Genomic_DNA"/>
</dbReference>
<gene>
    <name evidence="7" type="ORF">HAX54_022987</name>
</gene>
<evidence type="ECO:0000256" key="2">
    <source>
        <dbReference type="ARBA" id="ARBA00022801"/>
    </source>
</evidence>
<keyword evidence="5" id="KW-0472">Membrane</keyword>
<feature type="domain" description="Helicase ATP-binding" evidence="6">
    <location>
        <begin position="40"/>
        <end position="285"/>
    </location>
</feature>
<evidence type="ECO:0000313" key="7">
    <source>
        <dbReference type="EMBL" id="MCD9638827.1"/>
    </source>
</evidence>
<keyword evidence="8" id="KW-1185">Reference proteome</keyword>
<evidence type="ECO:0000256" key="1">
    <source>
        <dbReference type="ARBA" id="ARBA00022741"/>
    </source>
</evidence>
<dbReference type="CDD" id="cd18008">
    <property type="entry name" value="DEXDc_SHPRH-like"/>
    <property type="match status" value="1"/>
</dbReference>
<feature type="compositionally biased region" description="Basic and acidic residues" evidence="4">
    <location>
        <begin position="189"/>
        <end position="200"/>
    </location>
</feature>
<keyword evidence="5" id="KW-1133">Transmembrane helix</keyword>
<organism evidence="7 8">
    <name type="scientific">Datura stramonium</name>
    <name type="common">Jimsonweed</name>
    <name type="synonym">Common thornapple</name>
    <dbReference type="NCBI Taxonomy" id="4076"/>
    <lineage>
        <taxon>Eukaryota</taxon>
        <taxon>Viridiplantae</taxon>
        <taxon>Streptophyta</taxon>
        <taxon>Embryophyta</taxon>
        <taxon>Tracheophyta</taxon>
        <taxon>Spermatophyta</taxon>
        <taxon>Magnoliopsida</taxon>
        <taxon>eudicotyledons</taxon>
        <taxon>Gunneridae</taxon>
        <taxon>Pentapetalae</taxon>
        <taxon>asterids</taxon>
        <taxon>lamiids</taxon>
        <taxon>Solanales</taxon>
        <taxon>Solanaceae</taxon>
        <taxon>Solanoideae</taxon>
        <taxon>Datureae</taxon>
        <taxon>Datura</taxon>
    </lineage>
</organism>
<protein>
    <recommendedName>
        <fullName evidence="6">Helicase ATP-binding domain-containing protein</fullName>
    </recommendedName>
</protein>
<dbReference type="PANTHER" id="PTHR45626">
    <property type="entry name" value="TRANSCRIPTION TERMINATION FACTOR 2-RELATED"/>
    <property type="match status" value="1"/>
</dbReference>
<feature type="transmembrane region" description="Helical" evidence="5">
    <location>
        <begin position="248"/>
        <end position="267"/>
    </location>
</feature>
<name>A0ABS8UXH5_DATST</name>
<keyword evidence="2" id="KW-0378">Hydrolase</keyword>
<dbReference type="Proteomes" id="UP000823775">
    <property type="component" value="Unassembled WGS sequence"/>
</dbReference>